<name>A0A7D6VBB8_9NOCA</name>
<dbReference type="EMBL" id="CP059399">
    <property type="protein sequence ID" value="QLY28095.1"/>
    <property type="molecule type" value="Genomic_DNA"/>
</dbReference>
<gene>
    <name evidence="1" type="ORF">H0264_22125</name>
</gene>
<evidence type="ECO:0000313" key="1">
    <source>
        <dbReference type="EMBL" id="QLY28095.1"/>
    </source>
</evidence>
<dbReference type="AlphaFoldDB" id="A0A7D6VBB8"/>
<evidence type="ECO:0000313" key="2">
    <source>
        <dbReference type="Proteomes" id="UP000515512"/>
    </source>
</evidence>
<dbReference type="RefSeq" id="WP_181579303.1">
    <property type="nucleotide sequence ID" value="NZ_CP059399.1"/>
</dbReference>
<dbReference type="KEGG" id="nhu:H0264_22125"/>
<reference evidence="1 2" key="1">
    <citation type="submission" date="2020-07" db="EMBL/GenBank/DDBJ databases">
        <authorList>
            <person name="Zhuang K."/>
            <person name="Ran Y."/>
        </authorList>
    </citation>
    <scope>NUCLEOTIDE SEQUENCE [LARGE SCALE GENOMIC DNA]</scope>
    <source>
        <strain evidence="1 2">WCH-YHL-001</strain>
    </source>
</reference>
<sequence length="76" mass="8442">MNDLERRVRQALLDARQALALGDPGTLADELAALRSEVLAAQCSDEERRRLLELCDAGLKRVGWATKRTGRTPPQQ</sequence>
<organism evidence="1 2">
    <name type="scientific">Nocardia huaxiensis</name>
    <dbReference type="NCBI Taxonomy" id="2755382"/>
    <lineage>
        <taxon>Bacteria</taxon>
        <taxon>Bacillati</taxon>
        <taxon>Actinomycetota</taxon>
        <taxon>Actinomycetes</taxon>
        <taxon>Mycobacteriales</taxon>
        <taxon>Nocardiaceae</taxon>
        <taxon>Nocardia</taxon>
    </lineage>
</organism>
<accession>A0A7D6VBB8</accession>
<proteinExistence type="predicted"/>
<protein>
    <submittedName>
        <fullName evidence="1">Uncharacterized protein</fullName>
    </submittedName>
</protein>
<dbReference type="Proteomes" id="UP000515512">
    <property type="component" value="Chromosome"/>
</dbReference>
<keyword evidence="2" id="KW-1185">Reference proteome</keyword>